<keyword evidence="2" id="KW-1185">Reference proteome</keyword>
<dbReference type="STRING" id="121290.APY04_1862"/>
<proteinExistence type="predicted"/>
<name>A0A109BES6_HYPSL</name>
<dbReference type="RefSeq" id="WP_068461818.1">
    <property type="nucleotide sequence ID" value="NZ_LMTR01000063.1"/>
</dbReference>
<reference evidence="1 2" key="1">
    <citation type="submission" date="2015-10" db="EMBL/GenBank/DDBJ databases">
        <title>Transcriptomic analysis of a linuron degrading triple-species bacterial consortium.</title>
        <authorList>
            <person name="Albers P."/>
        </authorList>
    </citation>
    <scope>NUCLEOTIDE SEQUENCE [LARGE SCALE GENOMIC DNA]</scope>
    <source>
        <strain evidence="1 2">WDL6</strain>
    </source>
</reference>
<evidence type="ECO:0000313" key="2">
    <source>
        <dbReference type="Proteomes" id="UP000059074"/>
    </source>
</evidence>
<dbReference type="EMBL" id="LMTR01000063">
    <property type="protein sequence ID" value="KWT67503.1"/>
    <property type="molecule type" value="Genomic_DNA"/>
</dbReference>
<dbReference type="PATRIC" id="fig|121290.4.peg.1248"/>
<dbReference type="AlphaFoldDB" id="A0A109BES6"/>
<organism evidence="1 2">
    <name type="scientific">Hyphomicrobium sulfonivorans</name>
    <dbReference type="NCBI Taxonomy" id="121290"/>
    <lineage>
        <taxon>Bacteria</taxon>
        <taxon>Pseudomonadati</taxon>
        <taxon>Pseudomonadota</taxon>
        <taxon>Alphaproteobacteria</taxon>
        <taxon>Hyphomicrobiales</taxon>
        <taxon>Hyphomicrobiaceae</taxon>
        <taxon>Hyphomicrobium</taxon>
    </lineage>
</organism>
<evidence type="ECO:0000313" key="1">
    <source>
        <dbReference type="EMBL" id="KWT67503.1"/>
    </source>
</evidence>
<comment type="caution">
    <text evidence="1">The sequence shown here is derived from an EMBL/GenBank/DDBJ whole genome shotgun (WGS) entry which is preliminary data.</text>
</comment>
<gene>
    <name evidence="1" type="ORF">APY04_1862</name>
</gene>
<accession>A0A109BES6</accession>
<sequence length="60" mass="6485">MSQYKKPEKLRQSAQARTCLTKSEYAALGRYARVSGLTVSALMRRLILAELAGAAAAKGQ</sequence>
<dbReference type="Proteomes" id="UP000059074">
    <property type="component" value="Unassembled WGS sequence"/>
</dbReference>
<protein>
    <recommendedName>
        <fullName evidence="3">Ribbon-helix-helix protein CopG domain-containing protein</fullName>
    </recommendedName>
</protein>
<evidence type="ECO:0008006" key="3">
    <source>
        <dbReference type="Google" id="ProtNLM"/>
    </source>
</evidence>